<dbReference type="PANTHER" id="PTHR11125:SF7">
    <property type="entry name" value="TRANSCRIPTION ELONGATION FACTOR SPT5"/>
    <property type="match status" value="1"/>
</dbReference>
<dbReference type="InterPro" id="IPR005824">
    <property type="entry name" value="KOW"/>
</dbReference>
<dbReference type="Proteomes" id="UP001163850">
    <property type="component" value="Unassembled WGS sequence"/>
</dbReference>
<dbReference type="GO" id="GO:0032044">
    <property type="term" value="C:DSIF complex"/>
    <property type="evidence" value="ECO:0007669"/>
    <property type="project" value="TreeGrafter"/>
</dbReference>
<dbReference type="Pfam" id="PF03439">
    <property type="entry name" value="Spt5-NGN"/>
    <property type="match status" value="1"/>
</dbReference>
<evidence type="ECO:0000259" key="6">
    <source>
        <dbReference type="SMART" id="SM00739"/>
    </source>
</evidence>
<dbReference type="InterPro" id="IPR008991">
    <property type="entry name" value="Translation_prot_SH3-like_sf"/>
</dbReference>
<dbReference type="InterPro" id="IPR036735">
    <property type="entry name" value="NGN_dom_sf"/>
</dbReference>
<evidence type="ECO:0000313" key="7">
    <source>
        <dbReference type="EMBL" id="KAJ3979300.1"/>
    </source>
</evidence>
<proteinExistence type="inferred from homology"/>
<evidence type="ECO:0000256" key="5">
    <source>
        <dbReference type="ARBA" id="ARBA00031006"/>
    </source>
</evidence>
<feature type="domain" description="KOW" evidence="6">
    <location>
        <begin position="445"/>
        <end position="472"/>
    </location>
</feature>
<reference evidence="7" key="1">
    <citation type="submission" date="2022-08" db="EMBL/GenBank/DDBJ databases">
        <authorList>
            <consortium name="DOE Joint Genome Institute"/>
            <person name="Min B."/>
            <person name="Riley R."/>
            <person name="Sierra-Patev S."/>
            <person name="Naranjo-Ortiz M."/>
            <person name="Looney B."/>
            <person name="Konkel Z."/>
            <person name="Slot J.C."/>
            <person name="Sakamoto Y."/>
            <person name="Steenwyk J.L."/>
            <person name="Rokas A."/>
            <person name="Carro J."/>
            <person name="Camarero S."/>
            <person name="Ferreira P."/>
            <person name="Molpeceres G."/>
            <person name="Ruiz-Duenas F.J."/>
            <person name="Serrano A."/>
            <person name="Henrissat B."/>
            <person name="Drula E."/>
            <person name="Hughes K.W."/>
            <person name="Mata J.L."/>
            <person name="Ishikawa N.K."/>
            <person name="Vargas-Isla R."/>
            <person name="Ushijima S."/>
            <person name="Smith C.A."/>
            <person name="Ahrendt S."/>
            <person name="Andreopoulos W."/>
            <person name="He G."/>
            <person name="Labutti K."/>
            <person name="Lipzen A."/>
            <person name="Ng V."/>
            <person name="Sandor L."/>
            <person name="Barry K."/>
            <person name="Martinez A.T."/>
            <person name="Xiao Y."/>
            <person name="Gibbons J.G."/>
            <person name="Terashima K."/>
            <person name="Hibbett D.S."/>
            <person name="Grigoriev I.V."/>
        </authorList>
    </citation>
    <scope>NUCLEOTIDE SEQUENCE</scope>
    <source>
        <strain evidence="7">TFB7829</strain>
    </source>
</reference>
<dbReference type="GO" id="GO:0006368">
    <property type="term" value="P:transcription elongation by RNA polymerase II"/>
    <property type="evidence" value="ECO:0007669"/>
    <property type="project" value="TreeGrafter"/>
</dbReference>
<keyword evidence="2" id="KW-0804">Transcription</keyword>
<name>A0AA38UMC9_9AGAR</name>
<gene>
    <name evidence="7" type="ORF">F5890DRAFT_1558918</name>
</gene>
<protein>
    <recommendedName>
        <fullName evidence="4">Chromatin elongation factor SPT5</fullName>
    </recommendedName>
    <alternativeName>
        <fullName evidence="5">Chromatin elongation factor spt5</fullName>
    </alternativeName>
</protein>
<evidence type="ECO:0000313" key="8">
    <source>
        <dbReference type="Proteomes" id="UP001163850"/>
    </source>
</evidence>
<evidence type="ECO:0000256" key="1">
    <source>
        <dbReference type="ARBA" id="ARBA00006956"/>
    </source>
</evidence>
<dbReference type="PANTHER" id="PTHR11125">
    <property type="entry name" value="SUPPRESSOR OF TY 5"/>
    <property type="match status" value="1"/>
</dbReference>
<comment type="similarity">
    <text evidence="1">Belongs to the SPT5 family.</text>
</comment>
<dbReference type="InterPro" id="IPR005100">
    <property type="entry name" value="NGN-domain"/>
</dbReference>
<dbReference type="AlphaFoldDB" id="A0AA38UMC9"/>
<accession>A0AA38UMC9</accession>
<dbReference type="GO" id="GO:0032784">
    <property type="term" value="P:regulation of DNA-templated transcription elongation"/>
    <property type="evidence" value="ECO:0007669"/>
    <property type="project" value="InterPro"/>
</dbReference>
<dbReference type="GO" id="GO:0006357">
    <property type="term" value="P:regulation of transcription by RNA polymerase II"/>
    <property type="evidence" value="ECO:0007669"/>
    <property type="project" value="InterPro"/>
</dbReference>
<dbReference type="Gene3D" id="3.30.70.940">
    <property type="entry name" value="NusG, N-terminal domain"/>
    <property type="match status" value="1"/>
</dbReference>
<evidence type="ECO:0000256" key="3">
    <source>
        <dbReference type="ARBA" id="ARBA00024691"/>
    </source>
</evidence>
<organism evidence="7 8">
    <name type="scientific">Lentinula detonsa</name>
    <dbReference type="NCBI Taxonomy" id="2804962"/>
    <lineage>
        <taxon>Eukaryota</taxon>
        <taxon>Fungi</taxon>
        <taxon>Dikarya</taxon>
        <taxon>Basidiomycota</taxon>
        <taxon>Agaricomycotina</taxon>
        <taxon>Agaricomycetes</taxon>
        <taxon>Agaricomycetidae</taxon>
        <taxon>Agaricales</taxon>
        <taxon>Marasmiineae</taxon>
        <taxon>Omphalotaceae</taxon>
        <taxon>Lentinula</taxon>
    </lineage>
</organism>
<dbReference type="InterPro" id="IPR039659">
    <property type="entry name" value="SPT5"/>
</dbReference>
<dbReference type="GO" id="GO:0003729">
    <property type="term" value="F:mRNA binding"/>
    <property type="evidence" value="ECO:0007669"/>
    <property type="project" value="TreeGrafter"/>
</dbReference>
<dbReference type="SMART" id="SM00739">
    <property type="entry name" value="KOW"/>
    <property type="match status" value="4"/>
</dbReference>
<feature type="domain" description="KOW" evidence="6">
    <location>
        <begin position="611"/>
        <end position="638"/>
    </location>
</feature>
<dbReference type="SUPFAM" id="SSF50104">
    <property type="entry name" value="Translation proteins SH3-like domain"/>
    <property type="match status" value="1"/>
</dbReference>
<dbReference type="EMBL" id="MU802397">
    <property type="protein sequence ID" value="KAJ3979300.1"/>
    <property type="molecule type" value="Genomic_DNA"/>
</dbReference>
<evidence type="ECO:0000256" key="2">
    <source>
        <dbReference type="ARBA" id="ARBA00023163"/>
    </source>
</evidence>
<evidence type="ECO:0000256" key="4">
    <source>
        <dbReference type="ARBA" id="ARBA00029865"/>
    </source>
</evidence>
<sequence>MKNQFIDLEAQLDSSDEDSIEDSGEVRHRNAAFINDAPENTSDSTKIIALPERTDSINLLVERIEDQYIKRGANHPVSQTDEEDTPPFGQLWLKETDWLLWRVKCTPGQEYFILYELIMRHETLSDELRSAFYNPRDVGYIYLEAKFTKSGISSLREVLREYTDLRLHTLGIVPDVDLKRCLTINDFKQVFAPGQWVSIKHGLYRGDIGLVVEDFREEDSTTGVKVMVVPRLDYYSDKGTLPSLSSKRKRRLRPSAQLFDPNQCVQEELVPHKRQHVFSYRSWRFDYGLLVKTYNANTLSPAREVPSSVASLFLEAKKRGADIEIESMPTSSLWRFNIGEPVLSTETGKYGTMASSFDPVNAPSPPLVDFKDEGTHMVSVTSIMKDIMLGQYVEVLAGVHSGKKGFVVAKTDALLGIIFDTNSLHIQIHANSVTISMPDFFTSEIPWLNVQVKLLSGVFAGSSGVVKDVKVTSARNLAITVHLNNGHERTVGYHAVRELFSGQLLLDHQPLKRHQQQFNVEFPWKEIRVTILSGRFAGHSAIVKNAWIDFRGALRLSLWVMSYKCSIEIDSSAVKEQITGLPLNVYRPLEGNQLKEFAVSPSLEAMRTGPVPWLGLHVDIVKGQYKGQNGTVKDVNRYQVKPSLKSKLSGLKLNIERHVFTAIASTKVVEVDYDAIRFHKTQYRLCEVFMPTAKQSFYWPEYVPQKDLDTPSNVDADALKGSKAPLPNDFEREVIFCGSRSPNCPTSEQSSRTPWHDLQLPAIWTAASPDPAPFRSPTPTPPSAPALPLNDHWILHPKLVGIQIKVDISSGELDTSKKKDGIIVKTVSGADGIQVVYRRSPTKIVDVPYKLIESFHNRPNPSREKGLMVVARNHPEHIGKLVRRIHHFYDMEKTEEKHWLIVQTVERSGPKEETVDEFLDLHPGDLEYVKETAEERKQSISLLEFTRLDFSHNPVEIRRPHLYNSTLPST</sequence>
<feature type="domain" description="KOW" evidence="6">
    <location>
        <begin position="190"/>
        <end position="217"/>
    </location>
</feature>
<comment type="caution">
    <text evidence="7">The sequence shown here is derived from an EMBL/GenBank/DDBJ whole genome shotgun (WGS) entry which is preliminary data.</text>
</comment>
<feature type="domain" description="KOW" evidence="6">
    <location>
        <begin position="386"/>
        <end position="413"/>
    </location>
</feature>
<comment type="function">
    <text evidence="3">The SPT4-SPT5 complex mediates both activation and inhibition of transcription elongation, and plays a role in pre-mRNA processing. This complex seems to be important for the stability of the RNA polymerase II elongation machinery on the chromatin template but not for the inherent ability of this machinery to translocate down the gene.</text>
</comment>